<dbReference type="Pfam" id="PF04548">
    <property type="entry name" value="AIG1"/>
    <property type="match status" value="1"/>
</dbReference>
<evidence type="ECO:0000256" key="2">
    <source>
        <dbReference type="ARBA" id="ARBA00022741"/>
    </source>
</evidence>
<proteinExistence type="inferred from homology"/>
<reference evidence="7 8" key="2">
    <citation type="journal article" date="2018" name="Annu Rev Anim Biosci">
        <title>Bat Biology, Genomes, and the Bat1K Project: To Generate Chromosome-Level Genomes for All Living Bat Species.</title>
        <authorList>
            <person name="Teeling E.C."/>
            <person name="Vernes S.C."/>
            <person name="Davalos L.M."/>
            <person name="Ray D.A."/>
            <person name="Gilbert M.T.P."/>
            <person name="Myers E."/>
        </authorList>
    </citation>
    <scope>NUCLEOTIDE SEQUENCE</scope>
</reference>
<dbReference type="SUPFAM" id="SSF52540">
    <property type="entry name" value="P-loop containing nucleoside triphosphate hydrolases"/>
    <property type="match status" value="1"/>
</dbReference>
<dbReference type="EMBL" id="JACAGC010000026">
    <property type="protein sequence ID" value="KAF6275996.1"/>
    <property type="molecule type" value="Genomic_DNA"/>
</dbReference>
<evidence type="ECO:0000313" key="8">
    <source>
        <dbReference type="Proteomes" id="UP000472240"/>
    </source>
</evidence>
<keyword evidence="4" id="KW-0472">Membrane</keyword>
<name>A0A671FZH1_RHIFE</name>
<evidence type="ECO:0000313" key="7">
    <source>
        <dbReference type="Ensembl" id="ENSRFEP00010030864.1"/>
    </source>
</evidence>
<keyword evidence="8" id="KW-1185">Reference proteome</keyword>
<dbReference type="CDD" id="cd01852">
    <property type="entry name" value="AIG1"/>
    <property type="match status" value="1"/>
</dbReference>
<keyword evidence="4" id="KW-0812">Transmembrane</keyword>
<dbReference type="Proteomes" id="UP000472240">
    <property type="component" value="Chromosome 26"/>
</dbReference>
<dbReference type="CTD" id="55340"/>
<dbReference type="InterPro" id="IPR027417">
    <property type="entry name" value="P-loop_NTPase"/>
</dbReference>
<comment type="similarity">
    <text evidence="1">Belongs to the TRAFAC class TrmE-Era-EngA-EngB-Septin-like GTPase superfamily. AIG1/Toc34/Toc159-like paraseptin GTPase family. IAN subfamily.</text>
</comment>
<dbReference type="GeneID" id="117018211"/>
<dbReference type="OrthoDB" id="8954335at2759"/>
<dbReference type="PANTHER" id="PTHR10903">
    <property type="entry name" value="GTPASE, IMAP FAMILY MEMBER-RELATED"/>
    <property type="match status" value="1"/>
</dbReference>
<reference evidence="7" key="5">
    <citation type="submission" date="2025-05" db="UniProtKB">
        <authorList>
            <consortium name="Ensembl"/>
        </authorList>
    </citation>
    <scope>IDENTIFICATION</scope>
</reference>
<evidence type="ECO:0000256" key="4">
    <source>
        <dbReference type="SAM" id="Phobius"/>
    </source>
</evidence>
<dbReference type="KEGG" id="rfq:117018211"/>
<dbReference type="GeneTree" id="ENSGT00940000154844"/>
<reference evidence="6 9" key="4">
    <citation type="journal article" date="2020" name="Nature">
        <title>Six reference-quality genomes reveal evolution of bat adaptations.</title>
        <authorList>
            <person name="Jebb D."/>
            <person name="Huang Z."/>
            <person name="Pippel M."/>
            <person name="Hughes G.M."/>
            <person name="Lavrichenko K."/>
            <person name="Devanna P."/>
            <person name="Winkler S."/>
            <person name="Jermiin L.S."/>
            <person name="Skirmuntt E.C."/>
            <person name="Katzourakis A."/>
            <person name="Burkitt-Gray L."/>
            <person name="Ray D.A."/>
            <person name="Sullivan K.A.M."/>
            <person name="Roscito J.G."/>
            <person name="Kirilenko B.M."/>
            <person name="Davalos L.M."/>
            <person name="Corthals A.P."/>
            <person name="Power M.L."/>
            <person name="Jones G."/>
            <person name="Ransome R.D."/>
            <person name="Dechmann D.K.N."/>
            <person name="Locatelli A.G."/>
            <person name="Puechmaille S.J."/>
            <person name="Fedrigo O."/>
            <person name="Jarvis E.D."/>
            <person name="Hiller M."/>
            <person name="Vernes S.C."/>
            <person name="Myers E.W."/>
            <person name="Teeling E.C."/>
        </authorList>
    </citation>
    <scope>NUCLEOTIDE SEQUENCE [LARGE SCALE GENOMIC DNA]</scope>
    <source>
        <strain evidence="6">MRhiFer1</strain>
        <tissue evidence="6">Lung</tissue>
    </source>
</reference>
<evidence type="ECO:0000313" key="9">
    <source>
        <dbReference type="Proteomes" id="UP000585614"/>
    </source>
</evidence>
<evidence type="ECO:0000313" key="6">
    <source>
        <dbReference type="EMBL" id="KAF6275996.1"/>
    </source>
</evidence>
<dbReference type="InterPro" id="IPR006703">
    <property type="entry name" value="G_AIG1"/>
</dbReference>
<dbReference type="GO" id="GO:0005525">
    <property type="term" value="F:GTP binding"/>
    <property type="evidence" value="ECO:0007669"/>
    <property type="project" value="UniProtKB-KW"/>
</dbReference>
<dbReference type="PROSITE" id="PS51720">
    <property type="entry name" value="G_AIG1"/>
    <property type="match status" value="1"/>
</dbReference>
<sequence length="308" mass="34515">MEGLQKSSYGTMTEGRLDDNYFVSSSVRIILMGRSGSGKSATGNTILGQTVFESKLGAQAVTRTCRRATGTWKGRKILVVDTPPFFEANAQTQDMYRDIGDCYLFSAPGPHVLLLVTQLGRFTAQDTMAVRRLKEIFGAGAMRHVIVLFTHKEDLEGGSLDDYVANTDNCSLRGLVHECGRRYCAFNNEATSDQQGEQLAELMAVVESLETEHKGACYKNELFYEAQLFLETVGDTRGEGHRRYLAQVQSQVEKHKRDLKGIGSHWVFQGLRRVHEWMISHLCLSAFVLICLLIFLAVLINLCITQRF</sequence>
<dbReference type="AlphaFoldDB" id="A0A671FZH1"/>
<dbReference type="RefSeq" id="XP_032954982.1">
    <property type="nucleotide sequence ID" value="XM_033099091.1"/>
</dbReference>
<dbReference type="OMA" id="RTCQAET"/>
<gene>
    <name evidence="7" type="primary">GIMAP5</name>
    <name evidence="6" type="ORF">mRhiFer1_005665</name>
</gene>
<accession>A0A671FZH1</accession>
<dbReference type="Ensembl" id="ENSRFET00010033472.1">
    <property type="protein sequence ID" value="ENSRFEP00010030864.1"/>
    <property type="gene ID" value="ENSRFEG00010020447.1"/>
</dbReference>
<keyword evidence="4" id="KW-1133">Transmembrane helix</keyword>
<feature type="transmembrane region" description="Helical" evidence="4">
    <location>
        <begin position="277"/>
        <end position="304"/>
    </location>
</feature>
<keyword evidence="2" id="KW-0547">Nucleotide-binding</keyword>
<dbReference type="Proteomes" id="UP000585614">
    <property type="component" value="Unassembled WGS sequence"/>
</dbReference>
<dbReference type="FunFam" id="3.40.50.300:FF:000366">
    <property type="entry name" value="GTPase, IMAP family member 2"/>
    <property type="match status" value="1"/>
</dbReference>
<dbReference type="RefSeq" id="XP_032954981.1">
    <property type="nucleotide sequence ID" value="XM_033099090.1"/>
</dbReference>
<reference evidence="7 8" key="1">
    <citation type="journal article" date="2015" name="Annu Rev Anim Biosci">
        <title>The Genome 10K Project: a way forward.</title>
        <authorList>
            <person name="Koepfli K.P."/>
            <person name="Paten B."/>
            <person name="O'Brien S.J."/>
            <person name="Koepfli K.P."/>
            <person name="Paten B."/>
            <person name="Antunes A."/>
            <person name="Belov K."/>
            <person name="Bustamante C."/>
            <person name="Castoe T.A."/>
            <person name="Clawson H."/>
            <person name="Crawford A.J."/>
            <person name="Diekhans M."/>
            <person name="Distel D."/>
            <person name="Durbin R."/>
            <person name="Earl D."/>
            <person name="Fujita M.K."/>
            <person name="Gamble T."/>
            <person name="Georges A."/>
            <person name="Gemmell N."/>
            <person name="Gilbert M.T."/>
            <person name="Graves J.M."/>
            <person name="Green R.E."/>
            <person name="Hickey G."/>
            <person name="Jarvis E.D."/>
            <person name="Johnson W."/>
            <person name="Komissarov A."/>
            <person name="Korf I."/>
            <person name="Kuhn R."/>
            <person name="Larkin D.M."/>
            <person name="Lewin H."/>
            <person name="Lopez J.V."/>
            <person name="Ma J."/>
            <person name="Marques-Bonet T."/>
            <person name="Miller W."/>
            <person name="Murphy R."/>
            <person name="Pevzner P."/>
            <person name="Shapiro B."/>
            <person name="Steiner C."/>
            <person name="Tamazian G."/>
            <person name="Venkatesh B."/>
            <person name="Wang J."/>
            <person name="Wayne R."/>
            <person name="Wiley E."/>
            <person name="Yang H."/>
            <person name="Zhang G."/>
            <person name="Haussler D."/>
            <person name="Ryder O."/>
            <person name="O'Brien S.J."/>
        </authorList>
    </citation>
    <scope>NUCLEOTIDE SEQUENCE</scope>
</reference>
<protein>
    <submittedName>
        <fullName evidence="6 7">GTPase, IMAP family member 5</fullName>
    </submittedName>
</protein>
<dbReference type="InterPro" id="IPR045058">
    <property type="entry name" value="GIMA/IAN/Toc"/>
</dbReference>
<evidence type="ECO:0000259" key="5">
    <source>
        <dbReference type="PROSITE" id="PS51720"/>
    </source>
</evidence>
<dbReference type="Gene3D" id="3.40.50.300">
    <property type="entry name" value="P-loop containing nucleotide triphosphate hydrolases"/>
    <property type="match status" value="1"/>
</dbReference>
<evidence type="ECO:0000256" key="3">
    <source>
        <dbReference type="ARBA" id="ARBA00023134"/>
    </source>
</evidence>
<reference evidence="7 8" key="3">
    <citation type="submission" date="2018-12" db="EMBL/GenBank/DDBJ databases">
        <title>G10K-VGP greater horseshoe bat female genome, primary haplotype.</title>
        <authorList>
            <person name="Teeling E."/>
            <person name="Myers G."/>
            <person name="Vernes S."/>
            <person name="Pippel M."/>
            <person name="Winkler S."/>
            <person name="Fedrigo O."/>
            <person name="Rhie A."/>
            <person name="Koren S."/>
            <person name="Phillippy A."/>
            <person name="Lewin H."/>
            <person name="Damas J."/>
            <person name="Howe K."/>
            <person name="Mountcastle J."/>
            <person name="Jarvis E.D."/>
        </authorList>
    </citation>
    <scope>NUCLEOTIDE SEQUENCE [LARGE SCALE GENOMIC DNA]</scope>
</reference>
<keyword evidence="3" id="KW-0342">GTP-binding</keyword>
<evidence type="ECO:0000256" key="1">
    <source>
        <dbReference type="ARBA" id="ARBA00008535"/>
    </source>
</evidence>
<dbReference type="PANTHER" id="PTHR10903:SF69">
    <property type="entry name" value="GTPASE IMAP FAMILY MEMBER 5"/>
    <property type="match status" value="1"/>
</dbReference>
<organism evidence="7 8">
    <name type="scientific">Rhinolophus ferrumequinum</name>
    <name type="common">Greater horseshoe bat</name>
    <dbReference type="NCBI Taxonomy" id="59479"/>
    <lineage>
        <taxon>Eukaryota</taxon>
        <taxon>Metazoa</taxon>
        <taxon>Chordata</taxon>
        <taxon>Craniata</taxon>
        <taxon>Vertebrata</taxon>
        <taxon>Euteleostomi</taxon>
        <taxon>Mammalia</taxon>
        <taxon>Eutheria</taxon>
        <taxon>Laurasiatheria</taxon>
        <taxon>Chiroptera</taxon>
        <taxon>Yinpterochiroptera</taxon>
        <taxon>Rhinolophoidea</taxon>
        <taxon>Rhinolophidae</taxon>
        <taxon>Rhinolophinae</taxon>
        <taxon>Rhinolophus</taxon>
    </lineage>
</organism>
<feature type="domain" description="AIG1-type G" evidence="5">
    <location>
        <begin position="24"/>
        <end position="227"/>
    </location>
</feature>